<dbReference type="AlphaFoldDB" id="A0A268QU61"/>
<feature type="non-terminal residue" evidence="1">
    <location>
        <position position="69"/>
    </location>
</feature>
<protein>
    <submittedName>
        <fullName evidence="1">Uncharacterized protein</fullName>
    </submittedName>
</protein>
<accession>A0A268QU61</accession>
<feature type="non-terminal residue" evidence="1">
    <location>
        <position position="1"/>
    </location>
</feature>
<reference evidence="1 2" key="1">
    <citation type="submission" date="2017-07" db="EMBL/GenBank/DDBJ databases">
        <title>Isolation and whole genome analysis of endospore-forming bacteria from heroin.</title>
        <authorList>
            <person name="Kalinowski J."/>
            <person name="Ahrens B."/>
            <person name="Al-Dilaimi A."/>
            <person name="Winkler A."/>
            <person name="Wibberg D."/>
            <person name="Schleenbecker U."/>
            <person name="Ruckert C."/>
            <person name="Wolfel R."/>
            <person name="Grass G."/>
        </authorList>
    </citation>
    <scope>NUCLEOTIDE SEQUENCE [LARGE SCALE GENOMIC DNA]</scope>
    <source>
        <strain evidence="1 2">7523-2</strain>
    </source>
</reference>
<name>A0A268QU61_SHOCL</name>
<gene>
    <name evidence="1" type="ORF">CHH61_26450</name>
</gene>
<dbReference type="RefSeq" id="WP_143118207.1">
    <property type="nucleotide sequence ID" value="NZ_NPBS01000998.1"/>
</dbReference>
<proteinExistence type="predicted"/>
<dbReference type="Proteomes" id="UP000216133">
    <property type="component" value="Unassembled WGS sequence"/>
</dbReference>
<dbReference type="EMBL" id="NPBS01000998">
    <property type="protein sequence ID" value="PAF11598.1"/>
    <property type="molecule type" value="Genomic_DNA"/>
</dbReference>
<organism evidence="1 2">
    <name type="scientific">Shouchella clausii</name>
    <name type="common">Alkalihalobacillus clausii</name>
    <dbReference type="NCBI Taxonomy" id="79880"/>
    <lineage>
        <taxon>Bacteria</taxon>
        <taxon>Bacillati</taxon>
        <taxon>Bacillota</taxon>
        <taxon>Bacilli</taxon>
        <taxon>Bacillales</taxon>
        <taxon>Bacillaceae</taxon>
        <taxon>Shouchella</taxon>
    </lineage>
</organism>
<evidence type="ECO:0000313" key="2">
    <source>
        <dbReference type="Proteomes" id="UP000216133"/>
    </source>
</evidence>
<sequence length="69" mass="7166">QYGNEADLKSVNAQLFTSQESVFTASGENITVKGKDGDTASLIVKINGIVKSIPVALDKMAPVLEGAAD</sequence>
<comment type="caution">
    <text evidence="1">The sequence shown here is derived from an EMBL/GenBank/DDBJ whole genome shotgun (WGS) entry which is preliminary data.</text>
</comment>
<evidence type="ECO:0000313" key="1">
    <source>
        <dbReference type="EMBL" id="PAF11598.1"/>
    </source>
</evidence>